<feature type="domain" description="Cytochrome c" evidence="10">
    <location>
        <begin position="217"/>
        <end position="371"/>
    </location>
</feature>
<dbReference type="NCBIfam" id="TIGR04039">
    <property type="entry name" value="MXAN_0977_Heme2"/>
    <property type="match status" value="1"/>
</dbReference>
<dbReference type="InterPro" id="IPR051395">
    <property type="entry name" value="Cytochrome_c_Peroxidase/MauG"/>
</dbReference>
<dbReference type="GO" id="GO:0009055">
    <property type="term" value="F:electron transfer activity"/>
    <property type="evidence" value="ECO:0007669"/>
    <property type="project" value="InterPro"/>
</dbReference>
<evidence type="ECO:0000256" key="8">
    <source>
        <dbReference type="PIRSR" id="PIRSR000294-1"/>
    </source>
</evidence>
<keyword evidence="2 8" id="KW-0349">Heme</keyword>
<comment type="PTM">
    <text evidence="8">Binds 2 heme groups per subunit.</text>
</comment>
<keyword evidence="3 9" id="KW-0479">Metal-binding</keyword>
<comment type="caution">
    <text evidence="11">The sequence shown here is derived from an EMBL/GenBank/DDBJ whole genome shotgun (WGS) entry which is preliminary data.</text>
</comment>
<protein>
    <submittedName>
        <fullName evidence="11">Cytochrome c peroxidase</fullName>
        <ecNumber evidence="11">1.11.1.5</ecNumber>
    </submittedName>
</protein>
<dbReference type="PROSITE" id="PS51007">
    <property type="entry name" value="CYTC"/>
    <property type="match status" value="1"/>
</dbReference>
<keyword evidence="6 11" id="KW-0560">Oxidoreductase</keyword>
<dbReference type="InterPro" id="IPR026259">
    <property type="entry name" value="MauG/Cytc_peroxidase"/>
</dbReference>
<dbReference type="InterPro" id="IPR009056">
    <property type="entry name" value="Cyt_c-like_dom"/>
</dbReference>
<dbReference type="InterPro" id="IPR036909">
    <property type="entry name" value="Cyt_c-like_dom_sf"/>
</dbReference>
<dbReference type="Gene3D" id="1.10.760.10">
    <property type="entry name" value="Cytochrome c-like domain"/>
    <property type="match status" value="2"/>
</dbReference>
<dbReference type="Pfam" id="PF03150">
    <property type="entry name" value="CCP_MauG"/>
    <property type="match status" value="1"/>
</dbReference>
<feature type="binding site" description="covalent" evidence="8">
    <location>
        <position position="79"/>
    </location>
    <ligand>
        <name>heme c</name>
        <dbReference type="ChEBI" id="CHEBI:61717"/>
        <label>1</label>
    </ligand>
</feature>
<sequence>MKFIVVSFILGILMSCNQSSTTSIEESSQQQSIRDLLELPAHISAPAVPEYNPLTAEKIALGRFLFYDKNLSANQTQSCSSCHFQALAFSDAVETPFGSTGHQLTRNSQSLSNVVYHSTFTWSNNGFLELEDQLNVPIRADNPIELGVTDPHIDDVLARFDSDPDYVKMFTAAFPDSETGASINKVIFSLASFLRTMISADSAYDQYLLGDTTALTEQQKWGFSLFNGEKFECFHCHTGINFSVSYRDSNTTEGTIQYPFFNNGLYNVDGQGSYPAEDQGLYDLTLDLADRGMFRPQSLRNIELTAPYMHDGSIATLREVIEHYARGGRLIENGPNAGDGNLSPLKSGLILPFVATDEEIDAVIAFLESLTDYKFINNPKFSDPFEE</sequence>
<dbReference type="AlphaFoldDB" id="K6Z153"/>
<dbReference type="STRING" id="493475.GARC_0213"/>
<keyword evidence="11" id="KW-0575">Peroxidase</keyword>
<evidence type="ECO:0000259" key="10">
    <source>
        <dbReference type="PROSITE" id="PS51007"/>
    </source>
</evidence>
<organism evidence="11 12">
    <name type="scientific">Paraglaciecola arctica BSs20135</name>
    <dbReference type="NCBI Taxonomy" id="493475"/>
    <lineage>
        <taxon>Bacteria</taxon>
        <taxon>Pseudomonadati</taxon>
        <taxon>Pseudomonadota</taxon>
        <taxon>Gammaproteobacteria</taxon>
        <taxon>Alteromonadales</taxon>
        <taxon>Alteromonadaceae</taxon>
        <taxon>Paraglaciecola</taxon>
    </lineage>
</organism>
<keyword evidence="5" id="KW-0574">Periplasm</keyword>
<evidence type="ECO:0000313" key="12">
    <source>
        <dbReference type="Proteomes" id="UP000006327"/>
    </source>
</evidence>
<evidence type="ECO:0000256" key="5">
    <source>
        <dbReference type="ARBA" id="ARBA00022764"/>
    </source>
</evidence>
<dbReference type="RefSeq" id="WP_007615780.1">
    <property type="nucleotide sequence ID" value="NZ_BAEO01000005.1"/>
</dbReference>
<dbReference type="GO" id="GO:0046872">
    <property type="term" value="F:metal ion binding"/>
    <property type="evidence" value="ECO:0007669"/>
    <property type="project" value="UniProtKB-KW"/>
</dbReference>
<evidence type="ECO:0000256" key="9">
    <source>
        <dbReference type="PIRSR" id="PIRSR000294-2"/>
    </source>
</evidence>
<proteinExistence type="predicted"/>
<dbReference type="PANTHER" id="PTHR30600">
    <property type="entry name" value="CYTOCHROME C PEROXIDASE-RELATED"/>
    <property type="match status" value="1"/>
</dbReference>
<name>K6Z153_9ALTE</name>
<dbReference type="eggNOG" id="COG1858">
    <property type="taxonomic scope" value="Bacteria"/>
</dbReference>
<gene>
    <name evidence="11" type="ORF">GARC_0213</name>
</gene>
<dbReference type="EMBL" id="BAEO01000005">
    <property type="protein sequence ID" value="GAC17195.1"/>
    <property type="molecule type" value="Genomic_DNA"/>
</dbReference>
<comment type="cofactor">
    <cofactor evidence="8">
        <name>heme</name>
        <dbReference type="ChEBI" id="CHEBI:30413"/>
    </cofactor>
    <text evidence="8">Binds 2 heme groups.</text>
</comment>
<dbReference type="GO" id="GO:0042597">
    <property type="term" value="C:periplasmic space"/>
    <property type="evidence" value="ECO:0007669"/>
    <property type="project" value="UniProtKB-SubCell"/>
</dbReference>
<dbReference type="PIRSF" id="PIRSF000294">
    <property type="entry name" value="Cytochrome-c_peroxidase"/>
    <property type="match status" value="1"/>
</dbReference>
<evidence type="ECO:0000256" key="2">
    <source>
        <dbReference type="ARBA" id="ARBA00022617"/>
    </source>
</evidence>
<feature type="binding site" description="covalent" evidence="8">
    <location>
        <position position="233"/>
    </location>
    <ligand>
        <name>heme c</name>
        <dbReference type="ChEBI" id="CHEBI:61717"/>
        <label>2</label>
    </ligand>
</feature>
<dbReference type="OrthoDB" id="9805202at2"/>
<keyword evidence="7 9" id="KW-0408">Iron</keyword>
<feature type="binding site" description="covalent" evidence="8">
    <location>
        <position position="82"/>
    </location>
    <ligand>
        <name>heme c</name>
        <dbReference type="ChEBI" id="CHEBI:61717"/>
        <label>1</label>
    </ligand>
</feature>
<feature type="binding site" description="axial binding residue" evidence="9">
    <location>
        <position position="237"/>
    </location>
    <ligand>
        <name>heme c</name>
        <dbReference type="ChEBI" id="CHEBI:61717"/>
        <label>2</label>
    </ligand>
    <ligandPart>
        <name>Fe</name>
        <dbReference type="ChEBI" id="CHEBI:18248"/>
    </ligandPart>
</feature>
<keyword evidence="12" id="KW-1185">Reference proteome</keyword>
<dbReference type="InterPro" id="IPR004852">
    <property type="entry name" value="Di-haem_cyt_c_peroxidsae"/>
</dbReference>
<evidence type="ECO:0000313" key="11">
    <source>
        <dbReference type="EMBL" id="GAC17195.1"/>
    </source>
</evidence>
<comment type="subcellular location">
    <subcellularLocation>
        <location evidence="1">Periplasm</location>
    </subcellularLocation>
</comment>
<dbReference type="PROSITE" id="PS51257">
    <property type="entry name" value="PROKAR_LIPOPROTEIN"/>
    <property type="match status" value="1"/>
</dbReference>
<evidence type="ECO:0000256" key="1">
    <source>
        <dbReference type="ARBA" id="ARBA00004418"/>
    </source>
</evidence>
<evidence type="ECO:0000256" key="7">
    <source>
        <dbReference type="ARBA" id="ARBA00023004"/>
    </source>
</evidence>
<dbReference type="Proteomes" id="UP000006327">
    <property type="component" value="Unassembled WGS sequence"/>
</dbReference>
<dbReference type="InterPro" id="IPR023929">
    <property type="entry name" value="MbnH-like"/>
</dbReference>
<accession>K6Z153</accession>
<reference evidence="11 12" key="1">
    <citation type="journal article" date="2017" name="Antonie Van Leeuwenhoek">
        <title>Rhizobium rhizosphaerae sp. nov., a novel species isolated from rice rhizosphere.</title>
        <authorList>
            <person name="Zhao J.J."/>
            <person name="Zhang J."/>
            <person name="Zhang R.J."/>
            <person name="Zhang C.W."/>
            <person name="Yin H.Q."/>
            <person name="Zhang X.X."/>
        </authorList>
    </citation>
    <scope>NUCLEOTIDE SEQUENCE [LARGE SCALE GENOMIC DNA]</scope>
    <source>
        <strain evidence="11 12">BSs20135</strain>
    </source>
</reference>
<dbReference type="GO" id="GO:0020037">
    <property type="term" value="F:heme binding"/>
    <property type="evidence" value="ECO:0007669"/>
    <property type="project" value="InterPro"/>
</dbReference>
<dbReference type="SUPFAM" id="SSF46626">
    <property type="entry name" value="Cytochrome c"/>
    <property type="match status" value="2"/>
</dbReference>
<dbReference type="GO" id="GO:0004130">
    <property type="term" value="F:cytochrome-c peroxidase activity"/>
    <property type="evidence" value="ECO:0007669"/>
    <property type="project" value="UniProtKB-EC"/>
</dbReference>
<feature type="binding site" description="axial binding residue" evidence="9">
    <location>
        <position position="83"/>
    </location>
    <ligand>
        <name>heme c</name>
        <dbReference type="ChEBI" id="CHEBI:61717"/>
        <label>1</label>
    </ligand>
    <ligandPart>
        <name>Fe</name>
        <dbReference type="ChEBI" id="CHEBI:18248"/>
    </ligandPart>
</feature>
<evidence type="ECO:0000256" key="3">
    <source>
        <dbReference type="ARBA" id="ARBA00022723"/>
    </source>
</evidence>
<keyword evidence="4" id="KW-0732">Signal</keyword>
<dbReference type="EC" id="1.11.1.5" evidence="11"/>
<evidence type="ECO:0000256" key="6">
    <source>
        <dbReference type="ARBA" id="ARBA00023002"/>
    </source>
</evidence>
<evidence type="ECO:0000256" key="4">
    <source>
        <dbReference type="ARBA" id="ARBA00022729"/>
    </source>
</evidence>
<feature type="binding site" description="covalent" evidence="8">
    <location>
        <position position="236"/>
    </location>
    <ligand>
        <name>heme c</name>
        <dbReference type="ChEBI" id="CHEBI:61717"/>
        <label>2</label>
    </ligand>
</feature>
<dbReference type="PANTHER" id="PTHR30600:SF14">
    <property type="entry name" value="CYTOCHROME C PEROXIDASE"/>
    <property type="match status" value="1"/>
</dbReference>